<organism evidence="1 2">
    <name type="scientific">Streptomyces brevispora</name>
    <dbReference type="NCBI Taxonomy" id="887462"/>
    <lineage>
        <taxon>Bacteria</taxon>
        <taxon>Bacillati</taxon>
        <taxon>Actinomycetota</taxon>
        <taxon>Actinomycetes</taxon>
        <taxon>Kitasatosporales</taxon>
        <taxon>Streptomycetaceae</taxon>
        <taxon>Streptomyces</taxon>
    </lineage>
</organism>
<proteinExistence type="predicted"/>
<gene>
    <name evidence="1" type="ORF">OIE64_21320</name>
</gene>
<dbReference type="Proteomes" id="UP001330827">
    <property type="component" value="Chromosome"/>
</dbReference>
<sequence length="68" mass="7523">MSRELTRTEWTAFHAAYLRGNTALCPSCGTAQQALLKPLDRIVRFSCGHELAIPENTEPLAQPQPSAR</sequence>
<keyword evidence="2" id="KW-1185">Reference proteome</keyword>
<evidence type="ECO:0008006" key="3">
    <source>
        <dbReference type="Google" id="ProtNLM"/>
    </source>
</evidence>
<evidence type="ECO:0000313" key="1">
    <source>
        <dbReference type="EMBL" id="WSC15123.1"/>
    </source>
</evidence>
<dbReference type="EMBL" id="CP109114">
    <property type="protein sequence ID" value="WSC15123.1"/>
    <property type="molecule type" value="Genomic_DNA"/>
</dbReference>
<accession>A0ABZ1G8W7</accession>
<name>A0ABZ1G8W7_9ACTN</name>
<evidence type="ECO:0000313" key="2">
    <source>
        <dbReference type="Proteomes" id="UP001330827"/>
    </source>
</evidence>
<protein>
    <recommendedName>
        <fullName evidence="3">Transposase-like DNA-binding protein</fullName>
    </recommendedName>
</protein>
<dbReference type="RefSeq" id="WP_123471832.1">
    <property type="nucleotide sequence ID" value="NZ_CP109114.1"/>
</dbReference>
<reference evidence="1 2" key="1">
    <citation type="submission" date="2022-10" db="EMBL/GenBank/DDBJ databases">
        <title>The complete genomes of actinobacterial strains from the NBC collection.</title>
        <authorList>
            <person name="Joergensen T.S."/>
            <person name="Alvarez Arevalo M."/>
            <person name="Sterndorff E.B."/>
            <person name="Faurdal D."/>
            <person name="Vuksanovic O."/>
            <person name="Mourched A.-S."/>
            <person name="Charusanti P."/>
            <person name="Shaw S."/>
            <person name="Blin K."/>
            <person name="Weber T."/>
        </authorList>
    </citation>
    <scope>NUCLEOTIDE SEQUENCE [LARGE SCALE GENOMIC DNA]</scope>
    <source>
        <strain evidence="1 2">NBC 01769</strain>
    </source>
</reference>